<feature type="compositionally biased region" description="Basic and acidic residues" evidence="2">
    <location>
        <begin position="1483"/>
        <end position="1505"/>
    </location>
</feature>
<sequence>MDPSLAQAIRQKVRNIGKASSVASRSASGSVSSHRSSKASERYRARKRKKAEARARAAASDTSSDYGSEADSEVSSHSAGSLRSAFSDDDEDDDDDTASALSCGSYTKRENQVVEQFIFLPPKLREIETNRLLENKQWKEDKNLRTVKNAPTSVAEHFARLGLPSPLPQNTREKKAAVKVKESLGKVANSRRGRKRVVEDVKPMGSIWEDPYIEIGSRNVRRIDLRNFIVIDPTAPVFPEQPMKFLSLSEIGSAYQFYLELEIAREAKRRGKEIRKCFAATLKMERIKGTQAIDGNETIGPTDKIPFDEEVIIHHPRELIPAPPFIFLDLVRVTAPEYLPSSDVNRPYDWIPRNVGRLDMEKSLPAIYWSASDREAAAVVFYIFDSKTAINDPVSIGVVDGDQGVANISINTCRFMSSSRKKVFWSGYIDFSRPMIVPFENIHSINESARANEQNFWDIWKCLFKKPSYGGHQYGMTTATRPFENPYRLMQLFESKQQCYGKYTEKMMLDKPPARMRETDTSDEDSNATIRGKLDSTDDGDVSTITHLTDDDDVQTVIFLGEEADKPVANQSQIENAPDPTANTTTYQKPSVTSWLEAVFDRPPAISLDENVMATKPHLAPKNRCTLAYPQCYEPLAEITVKELGHPIAHINKTYNNPEDYVGPDKNQHKESEGLDNEKKLKRKYTDLNGFERRLLEMINECIGSDGKSMPFSSWHTGYLYHFPSCKNTKEFLQQYVAECIEVAKKAEIAETGKTTLDGAFFPWDELFHPDRAEEIDVRKVLEVWEELYPPGSKVTDKIDVAYEKIVKAVKADLLTIPAKWLPRELLMTVRLHDHGMVKRKLKPWQSKDEIPDELPAVERWKKAHEIKEIRYEQLLKQQIEPPKDLIREGYEKLSPQSLKKAKEKKIVKEACGPSVFTNLDSEVHKSRMAVEQKADIAVSQLSKKETEVPPTQEDTTSLNETTEEINGQSKTKDRARKKVSSEATAIHPSNDSTSASPFQFETPQQVTPTESLEPERESPENPALATEQDKSAIANRWLDNLKQLKKKKQAEERKADIEAEDDRGYKYKVWKIEQAKREAERDAAFAAMDSRPVEVLPELPVTEASSEDEQVHIRLDKTLEHAQEIEDHGPKSSENGEPETPNIPTEHDRGLLPKSTQPDIDGCSFMNTLTDLDFLVAPEDSSSCRLLSGRDEEADIDEPLMSPEENLQLGNVLAFLKSIPDDPRVGFDQATTRALEIGARKGQNTLAASRFAPPELRCQVQSCAVPSSPPSNLSLDSDEDEDDLKQGNANFSIFRKTCAADVAAWVEASTPFVGSYEDIPEQSIFHKTTPPKSRIPVLKKSPSPTNSVSASPKNRTPTCTTPPSGVRPPRHVSAARIPLPISRPSRSSSSSPQNSPPTGLLKRAMDSLASKVKEQEVTADQTERQAKIRPVQIPTVFKPNAKDGQKRSPKRVITKRIAIPSLSRARGRRSPETARSGSLADSAKKHGKEQLGKEDGNNEAEKENLAAAAKK</sequence>
<feature type="compositionally biased region" description="Low complexity" evidence="2">
    <location>
        <begin position="17"/>
        <end position="34"/>
    </location>
</feature>
<feature type="region of interest" description="Disordered" evidence="2">
    <location>
        <begin position="1118"/>
        <end position="1161"/>
    </location>
</feature>
<feature type="coiled-coil region" evidence="1">
    <location>
        <begin position="1035"/>
        <end position="1062"/>
    </location>
</feature>
<proteinExistence type="predicted"/>
<feature type="compositionally biased region" description="Acidic residues" evidence="2">
    <location>
        <begin position="87"/>
        <end position="97"/>
    </location>
</feature>
<evidence type="ECO:0000256" key="1">
    <source>
        <dbReference type="SAM" id="Coils"/>
    </source>
</evidence>
<feature type="compositionally biased region" description="Low complexity" evidence="2">
    <location>
        <begin position="1377"/>
        <end position="1398"/>
    </location>
</feature>
<feature type="region of interest" description="Disordered" evidence="2">
    <location>
        <begin position="1"/>
        <end position="103"/>
    </location>
</feature>
<evidence type="ECO:0000313" key="4">
    <source>
        <dbReference type="Proteomes" id="UP001221413"/>
    </source>
</evidence>
<feature type="region of interest" description="Disordered" evidence="2">
    <location>
        <begin position="942"/>
        <end position="1032"/>
    </location>
</feature>
<protein>
    <submittedName>
        <fullName evidence="3">Uncharacterized protein</fullName>
    </submittedName>
</protein>
<dbReference type="EMBL" id="JAQGDS010000001">
    <property type="protein sequence ID" value="KAJ6264075.1"/>
    <property type="molecule type" value="Genomic_DNA"/>
</dbReference>
<comment type="caution">
    <text evidence="3">The sequence shown here is derived from an EMBL/GenBank/DDBJ whole genome shotgun (WGS) entry which is preliminary data.</text>
</comment>
<feature type="compositionally biased region" description="Basic and acidic residues" evidence="2">
    <location>
        <begin position="1118"/>
        <end position="1132"/>
    </location>
</feature>
<feature type="compositionally biased region" description="Basic and acidic residues" evidence="2">
    <location>
        <begin position="1412"/>
        <end position="1427"/>
    </location>
</feature>
<feature type="region of interest" description="Disordered" evidence="2">
    <location>
        <begin position="1263"/>
        <end position="1285"/>
    </location>
</feature>
<reference evidence="3" key="1">
    <citation type="submission" date="2023-01" db="EMBL/GenBank/DDBJ databases">
        <title>The chitinases involved in constricting ring structure development in the nematode-trapping fungus Drechslerella dactyloides.</title>
        <authorList>
            <person name="Wang R."/>
            <person name="Zhang L."/>
            <person name="Tang P."/>
            <person name="Li S."/>
            <person name="Liang L."/>
        </authorList>
    </citation>
    <scope>NUCLEOTIDE SEQUENCE</scope>
    <source>
        <strain evidence="3">YMF1.00031</strain>
    </source>
</reference>
<evidence type="ECO:0000313" key="3">
    <source>
        <dbReference type="EMBL" id="KAJ6264075.1"/>
    </source>
</evidence>
<feature type="region of interest" description="Disordered" evidence="2">
    <location>
        <begin position="514"/>
        <end position="536"/>
    </location>
</feature>
<feature type="compositionally biased region" description="Polar residues" evidence="2">
    <location>
        <begin position="1343"/>
        <end position="1364"/>
    </location>
</feature>
<dbReference type="Proteomes" id="UP001221413">
    <property type="component" value="Unassembled WGS sequence"/>
</dbReference>
<keyword evidence="4" id="KW-1185">Reference proteome</keyword>
<evidence type="ECO:0000256" key="2">
    <source>
        <dbReference type="SAM" id="MobiDB-lite"/>
    </source>
</evidence>
<accession>A0AAD6J681</accession>
<feature type="compositionally biased region" description="Polar residues" evidence="2">
    <location>
        <begin position="569"/>
        <end position="588"/>
    </location>
</feature>
<feature type="region of interest" description="Disordered" evidence="2">
    <location>
        <begin position="567"/>
        <end position="588"/>
    </location>
</feature>
<feature type="compositionally biased region" description="Polar residues" evidence="2">
    <location>
        <begin position="982"/>
        <end position="1011"/>
    </location>
</feature>
<feature type="compositionally biased region" description="Polar residues" evidence="2">
    <location>
        <begin position="953"/>
        <end position="970"/>
    </location>
</feature>
<name>A0AAD6J681_DREDA</name>
<feature type="compositionally biased region" description="Basic and acidic residues" evidence="2">
    <location>
        <begin position="666"/>
        <end position="678"/>
    </location>
</feature>
<feature type="region of interest" description="Disordered" evidence="2">
    <location>
        <begin position="659"/>
        <end position="678"/>
    </location>
</feature>
<organism evidence="3 4">
    <name type="scientific">Drechslerella dactyloides</name>
    <name type="common">Nematode-trapping fungus</name>
    <name type="synonym">Arthrobotrys dactyloides</name>
    <dbReference type="NCBI Taxonomy" id="74499"/>
    <lineage>
        <taxon>Eukaryota</taxon>
        <taxon>Fungi</taxon>
        <taxon>Dikarya</taxon>
        <taxon>Ascomycota</taxon>
        <taxon>Pezizomycotina</taxon>
        <taxon>Orbiliomycetes</taxon>
        <taxon>Orbiliales</taxon>
        <taxon>Orbiliaceae</taxon>
        <taxon>Drechslerella</taxon>
    </lineage>
</organism>
<keyword evidence="1" id="KW-0175">Coiled coil</keyword>
<feature type="region of interest" description="Disordered" evidence="2">
    <location>
        <begin position="1325"/>
        <end position="1512"/>
    </location>
</feature>
<gene>
    <name evidence="3" type="ORF">Dda_0216</name>
</gene>